<accession>A0A839EPF9</accession>
<keyword evidence="2" id="KW-0472">Membrane</keyword>
<feature type="domain" description="Bacterial surface antigen (D15)" evidence="3">
    <location>
        <begin position="2"/>
        <end position="125"/>
    </location>
</feature>
<evidence type="ECO:0000256" key="1">
    <source>
        <dbReference type="ARBA" id="ARBA00004370"/>
    </source>
</evidence>
<sequence>MVYDTIDDRKNPHNGVYAKFHQEYAGVGGDANFLKTTFKGSYYKTLFQEMDIVGLVGVHVGHIEGFGNGLRVFDLFKNNQDTIRRFKYAGIGPRDGTVKDANGSFLGGTTHFNVIVETQFPLPVFLRAWVFAAHCLPMPRRFMATNSRMETVGGAYPTMAWNDVRQLA</sequence>
<dbReference type="GO" id="GO:0019867">
    <property type="term" value="C:outer membrane"/>
    <property type="evidence" value="ECO:0007669"/>
    <property type="project" value="InterPro"/>
</dbReference>
<evidence type="ECO:0000259" key="3">
    <source>
        <dbReference type="Pfam" id="PF01103"/>
    </source>
</evidence>
<evidence type="ECO:0000313" key="5">
    <source>
        <dbReference type="Proteomes" id="UP000549052"/>
    </source>
</evidence>
<dbReference type="EMBL" id="JACGXN010000003">
    <property type="protein sequence ID" value="MBA8879306.1"/>
    <property type="molecule type" value="Genomic_DNA"/>
</dbReference>
<organism evidence="4 5">
    <name type="scientific">Phyllobacterium myrsinacearum</name>
    <dbReference type="NCBI Taxonomy" id="28101"/>
    <lineage>
        <taxon>Bacteria</taxon>
        <taxon>Pseudomonadati</taxon>
        <taxon>Pseudomonadota</taxon>
        <taxon>Alphaproteobacteria</taxon>
        <taxon>Hyphomicrobiales</taxon>
        <taxon>Phyllobacteriaceae</taxon>
        <taxon>Phyllobacterium</taxon>
    </lineage>
</organism>
<dbReference type="AlphaFoldDB" id="A0A839EPF9"/>
<proteinExistence type="predicted"/>
<dbReference type="InterPro" id="IPR000184">
    <property type="entry name" value="Bac_surfAg_D15"/>
</dbReference>
<protein>
    <submittedName>
        <fullName evidence="4">Outer membrane protein assembly factor BamA</fullName>
    </submittedName>
</protein>
<dbReference type="Proteomes" id="UP000549052">
    <property type="component" value="Unassembled WGS sequence"/>
</dbReference>
<evidence type="ECO:0000256" key="2">
    <source>
        <dbReference type="ARBA" id="ARBA00023136"/>
    </source>
</evidence>
<reference evidence="4 5" key="1">
    <citation type="submission" date="2020-07" db="EMBL/GenBank/DDBJ databases">
        <title>Genomic Encyclopedia of Type Strains, Phase IV (KMG-V): Genome sequencing to study the core and pangenomes of soil and plant-associated prokaryotes.</title>
        <authorList>
            <person name="Whitman W."/>
        </authorList>
    </citation>
    <scope>NUCLEOTIDE SEQUENCE [LARGE SCALE GENOMIC DNA]</scope>
    <source>
        <strain evidence="4 5">AN3</strain>
    </source>
</reference>
<comment type="subcellular location">
    <subcellularLocation>
        <location evidence="1">Membrane</location>
    </subcellularLocation>
</comment>
<name>A0A839EPF9_9HYPH</name>
<dbReference type="Pfam" id="PF01103">
    <property type="entry name" value="Omp85"/>
    <property type="match status" value="1"/>
</dbReference>
<gene>
    <name evidence="4" type="ORF">FHW16_003024</name>
</gene>
<keyword evidence="5" id="KW-1185">Reference proteome</keyword>
<comment type="caution">
    <text evidence="4">The sequence shown here is derived from an EMBL/GenBank/DDBJ whole genome shotgun (WGS) entry which is preliminary data.</text>
</comment>
<dbReference type="Gene3D" id="2.40.160.50">
    <property type="entry name" value="membrane protein fhac: a member of the omp85/tpsb transporter family"/>
    <property type="match status" value="1"/>
</dbReference>
<evidence type="ECO:0000313" key="4">
    <source>
        <dbReference type="EMBL" id="MBA8879306.1"/>
    </source>
</evidence>